<dbReference type="AlphaFoldDB" id="A0A1Q2MA99"/>
<feature type="domain" description="Histidine kinase" evidence="19">
    <location>
        <begin position="215"/>
        <end position="430"/>
    </location>
</feature>
<dbReference type="PRINTS" id="PR00344">
    <property type="entry name" value="BCTRLSENSOR"/>
</dbReference>
<dbReference type="SUPFAM" id="SSF55785">
    <property type="entry name" value="PYP-like sensor domain (PAS domain)"/>
    <property type="match status" value="1"/>
</dbReference>
<dbReference type="InterPro" id="IPR013767">
    <property type="entry name" value="PAS_fold"/>
</dbReference>
<accession>A0A1Q2MA99</accession>
<evidence type="ECO:0000256" key="7">
    <source>
        <dbReference type="ARBA" id="ARBA00022553"/>
    </source>
</evidence>
<dbReference type="CDD" id="cd00130">
    <property type="entry name" value="PAS"/>
    <property type="match status" value="1"/>
</dbReference>
<dbReference type="InterPro" id="IPR000014">
    <property type="entry name" value="PAS"/>
</dbReference>
<keyword evidence="8" id="KW-0592">Phosphate transport</keyword>
<dbReference type="InterPro" id="IPR036890">
    <property type="entry name" value="HATPase_C_sf"/>
</dbReference>
<keyword evidence="21" id="KW-1185">Reference proteome</keyword>
<dbReference type="RefSeq" id="WP_077407812.1">
    <property type="nucleotide sequence ID" value="NZ_CP019650.1"/>
</dbReference>
<dbReference type="Gene3D" id="3.30.450.20">
    <property type="entry name" value="PAS domain"/>
    <property type="match status" value="1"/>
</dbReference>
<evidence type="ECO:0000313" key="20">
    <source>
        <dbReference type="EMBL" id="AQQ69217.1"/>
    </source>
</evidence>
<name>A0A1Q2MA99_9GAMM</name>
<dbReference type="InterPro" id="IPR050351">
    <property type="entry name" value="BphY/WalK/GraS-like"/>
</dbReference>
<dbReference type="Gene3D" id="1.10.287.130">
    <property type="match status" value="1"/>
</dbReference>
<keyword evidence="14 18" id="KW-1133">Transmembrane helix</keyword>
<keyword evidence="11" id="KW-0547">Nucleotide-binding</keyword>
<dbReference type="Pfam" id="PF00512">
    <property type="entry name" value="HisKA"/>
    <property type="match status" value="1"/>
</dbReference>
<evidence type="ECO:0000256" key="18">
    <source>
        <dbReference type="SAM" id="Phobius"/>
    </source>
</evidence>
<feature type="transmembrane region" description="Helical" evidence="18">
    <location>
        <begin position="12"/>
        <end position="43"/>
    </location>
</feature>
<organism evidence="20 21">
    <name type="scientific">Microbulbifer agarilyticus</name>
    <dbReference type="NCBI Taxonomy" id="260552"/>
    <lineage>
        <taxon>Bacteria</taxon>
        <taxon>Pseudomonadati</taxon>
        <taxon>Pseudomonadota</taxon>
        <taxon>Gammaproteobacteria</taxon>
        <taxon>Cellvibrionales</taxon>
        <taxon>Microbulbiferaceae</taxon>
        <taxon>Microbulbifer</taxon>
    </lineage>
</organism>
<evidence type="ECO:0000256" key="12">
    <source>
        <dbReference type="ARBA" id="ARBA00022777"/>
    </source>
</evidence>
<dbReference type="InterPro" id="IPR014310">
    <property type="entry name" value="Sig_transdc_His_kinase_PhoR"/>
</dbReference>
<dbReference type="OrthoDB" id="9813151at2"/>
<evidence type="ECO:0000256" key="4">
    <source>
        <dbReference type="ARBA" id="ARBA00019665"/>
    </source>
</evidence>
<evidence type="ECO:0000313" key="21">
    <source>
        <dbReference type="Proteomes" id="UP000188219"/>
    </source>
</evidence>
<dbReference type="KEGG" id="maga:Mag101_17435"/>
<keyword evidence="5" id="KW-0813">Transport</keyword>
<keyword evidence="15" id="KW-0902">Two-component regulatory system</keyword>
<evidence type="ECO:0000256" key="15">
    <source>
        <dbReference type="ARBA" id="ARBA00023012"/>
    </source>
</evidence>
<evidence type="ECO:0000256" key="17">
    <source>
        <dbReference type="ARBA" id="ARBA00025207"/>
    </source>
</evidence>
<evidence type="ECO:0000256" key="13">
    <source>
        <dbReference type="ARBA" id="ARBA00022840"/>
    </source>
</evidence>
<comment type="catalytic activity">
    <reaction evidence="1">
        <text>ATP + protein L-histidine = ADP + protein N-phospho-L-histidine.</text>
        <dbReference type="EC" id="2.7.13.3"/>
    </reaction>
</comment>
<dbReference type="InterPro" id="IPR035965">
    <property type="entry name" value="PAS-like_dom_sf"/>
</dbReference>
<dbReference type="FunFam" id="1.10.287.130:FF:000001">
    <property type="entry name" value="Two-component sensor histidine kinase"/>
    <property type="match status" value="1"/>
</dbReference>
<evidence type="ECO:0000256" key="10">
    <source>
        <dbReference type="ARBA" id="ARBA00022692"/>
    </source>
</evidence>
<dbReference type="PROSITE" id="PS50109">
    <property type="entry name" value="HIS_KIN"/>
    <property type="match status" value="1"/>
</dbReference>
<dbReference type="Pfam" id="PF00989">
    <property type="entry name" value="PAS"/>
    <property type="match status" value="1"/>
</dbReference>
<dbReference type="InterPro" id="IPR003594">
    <property type="entry name" value="HATPase_dom"/>
</dbReference>
<dbReference type="InterPro" id="IPR003661">
    <property type="entry name" value="HisK_dim/P_dom"/>
</dbReference>
<evidence type="ECO:0000256" key="8">
    <source>
        <dbReference type="ARBA" id="ARBA00022592"/>
    </source>
</evidence>
<dbReference type="PANTHER" id="PTHR45453:SF1">
    <property type="entry name" value="PHOSPHATE REGULON SENSOR PROTEIN PHOR"/>
    <property type="match status" value="1"/>
</dbReference>
<sequence length="439" mass="49118">MLDRSIGELSRFIIIALGTTIFGFSTGHWWLALCSGLTVYLIWLLLQQNRFDHWLSNGRRGPAPTNFGVWGDITDDFYRMQRRHRKEKQKLHAMLRRVQDSTSALREGIVALEDDGNLAWWNPVAGEMLRLQADDSGQPIINFVRDPRFVEHMHERMRGANQGDLQPITLPAPGDDSRTLQMEVTRFGQDEALVIVRDITRLHNLEQMRRDFVANVSHELRTPLTVIAGYLETLQESGQAPRNWERPLGQMSEQTVRMTSLVNDLLLLARLETSERDSGRDRIAVHGLMERVADEARSLSGGRHQISVVCDEDSTITGDAGELHSAFANLAFNAVKYSPDGGPIELRWRIDASGGHFAVKDSGIGIDPLHIPRLTERFYRVDAGRSRESGGTGLGLAIVKHVLLRHSANLSISSVPGRGSTFTLNFPSQKLTQTSSATT</sequence>
<dbReference type="InterPro" id="IPR004358">
    <property type="entry name" value="Sig_transdc_His_kin-like_C"/>
</dbReference>
<dbReference type="CDD" id="cd00082">
    <property type="entry name" value="HisKA"/>
    <property type="match status" value="1"/>
</dbReference>
<evidence type="ECO:0000256" key="6">
    <source>
        <dbReference type="ARBA" id="ARBA00022475"/>
    </source>
</evidence>
<dbReference type="GO" id="GO:0006817">
    <property type="term" value="P:phosphate ion transport"/>
    <property type="evidence" value="ECO:0007669"/>
    <property type="project" value="UniProtKB-KW"/>
</dbReference>
<dbReference type="GO" id="GO:0016036">
    <property type="term" value="P:cellular response to phosphate starvation"/>
    <property type="evidence" value="ECO:0007669"/>
    <property type="project" value="TreeGrafter"/>
</dbReference>
<evidence type="ECO:0000259" key="19">
    <source>
        <dbReference type="PROSITE" id="PS50109"/>
    </source>
</evidence>
<dbReference type="GO" id="GO:0005886">
    <property type="term" value="C:plasma membrane"/>
    <property type="evidence" value="ECO:0007669"/>
    <property type="project" value="UniProtKB-SubCell"/>
</dbReference>
<dbReference type="InterPro" id="IPR036097">
    <property type="entry name" value="HisK_dim/P_sf"/>
</dbReference>
<dbReference type="NCBIfam" id="TIGR02966">
    <property type="entry name" value="phoR_proteo"/>
    <property type="match status" value="1"/>
</dbReference>
<dbReference type="SMART" id="SM00387">
    <property type="entry name" value="HATPase_c"/>
    <property type="match status" value="1"/>
</dbReference>
<keyword evidence="16 18" id="KW-0472">Membrane</keyword>
<gene>
    <name evidence="20" type="ORF">Mag101_17435</name>
</gene>
<evidence type="ECO:0000256" key="9">
    <source>
        <dbReference type="ARBA" id="ARBA00022679"/>
    </source>
</evidence>
<dbReference type="eggNOG" id="COG5002">
    <property type="taxonomic scope" value="Bacteria"/>
</dbReference>
<dbReference type="GO" id="GO:0000155">
    <property type="term" value="F:phosphorelay sensor kinase activity"/>
    <property type="evidence" value="ECO:0007669"/>
    <property type="project" value="InterPro"/>
</dbReference>
<keyword evidence="9" id="KW-0808">Transferase</keyword>
<dbReference type="EC" id="2.7.13.3" evidence="3"/>
<proteinExistence type="predicted"/>
<keyword evidence="6" id="KW-1003">Cell membrane</keyword>
<dbReference type="GO" id="GO:0006355">
    <property type="term" value="P:regulation of DNA-templated transcription"/>
    <property type="evidence" value="ECO:0007669"/>
    <property type="project" value="InterPro"/>
</dbReference>
<dbReference type="SUPFAM" id="SSF55874">
    <property type="entry name" value="ATPase domain of HSP90 chaperone/DNA topoisomerase II/histidine kinase"/>
    <property type="match status" value="1"/>
</dbReference>
<dbReference type="Gene3D" id="3.30.565.10">
    <property type="entry name" value="Histidine kinase-like ATPase, C-terminal domain"/>
    <property type="match status" value="1"/>
</dbReference>
<protein>
    <recommendedName>
        <fullName evidence="4">Phosphate regulon sensor protein PhoR</fullName>
        <ecNumber evidence="3">2.7.13.3</ecNumber>
    </recommendedName>
</protein>
<dbReference type="STRING" id="260552.Mag101_17435"/>
<keyword evidence="7" id="KW-0597">Phosphoprotein</keyword>
<evidence type="ECO:0000256" key="1">
    <source>
        <dbReference type="ARBA" id="ARBA00000085"/>
    </source>
</evidence>
<dbReference type="InterPro" id="IPR021766">
    <property type="entry name" value="PhoR_N"/>
</dbReference>
<dbReference type="Pfam" id="PF02518">
    <property type="entry name" value="HATPase_c"/>
    <property type="match status" value="1"/>
</dbReference>
<reference evidence="20" key="1">
    <citation type="submission" date="2017-02" db="EMBL/GenBank/DDBJ databases">
        <title>Genome of Microbulbifer agarilyticus GP101.</title>
        <authorList>
            <person name="Jung J."/>
            <person name="Bae S.S."/>
            <person name="Baek K."/>
        </authorList>
    </citation>
    <scope>NUCLEOTIDE SEQUENCE [LARGE SCALE GENOMIC DNA]</scope>
    <source>
        <strain evidence="20">GP101</strain>
    </source>
</reference>
<evidence type="ECO:0000256" key="5">
    <source>
        <dbReference type="ARBA" id="ARBA00022448"/>
    </source>
</evidence>
<evidence type="ECO:0000256" key="2">
    <source>
        <dbReference type="ARBA" id="ARBA00004236"/>
    </source>
</evidence>
<keyword evidence="10 18" id="KW-0812">Transmembrane</keyword>
<dbReference type="PANTHER" id="PTHR45453">
    <property type="entry name" value="PHOSPHATE REGULON SENSOR PROTEIN PHOR"/>
    <property type="match status" value="1"/>
</dbReference>
<keyword evidence="13" id="KW-0067">ATP-binding</keyword>
<dbReference type="SUPFAM" id="SSF47384">
    <property type="entry name" value="Homodimeric domain of signal transducing histidine kinase"/>
    <property type="match status" value="1"/>
</dbReference>
<dbReference type="SMART" id="SM00388">
    <property type="entry name" value="HisKA"/>
    <property type="match status" value="1"/>
</dbReference>
<evidence type="ECO:0000256" key="16">
    <source>
        <dbReference type="ARBA" id="ARBA00023136"/>
    </source>
</evidence>
<keyword evidence="12 20" id="KW-0418">Kinase</keyword>
<evidence type="ECO:0000256" key="3">
    <source>
        <dbReference type="ARBA" id="ARBA00012438"/>
    </source>
</evidence>
<dbReference type="InterPro" id="IPR005467">
    <property type="entry name" value="His_kinase_dom"/>
</dbReference>
<dbReference type="EMBL" id="CP019650">
    <property type="protein sequence ID" value="AQQ69217.1"/>
    <property type="molecule type" value="Genomic_DNA"/>
</dbReference>
<comment type="subcellular location">
    <subcellularLocation>
        <location evidence="2">Cell membrane</location>
    </subcellularLocation>
</comment>
<dbReference type="Pfam" id="PF11808">
    <property type="entry name" value="PhoR"/>
    <property type="match status" value="1"/>
</dbReference>
<comment type="function">
    <text evidence="17">Member of the two-component regulatory system PhoR/PhoB involved in the phosphate regulon genes expression. PhoR may function as a membrane-associated protein kinase that phosphorylates PhoB in response to environmental signals.</text>
</comment>
<dbReference type="GO" id="GO:0005524">
    <property type="term" value="F:ATP binding"/>
    <property type="evidence" value="ECO:0007669"/>
    <property type="project" value="UniProtKB-KW"/>
</dbReference>
<dbReference type="FunFam" id="3.30.565.10:FF:000006">
    <property type="entry name" value="Sensor histidine kinase WalK"/>
    <property type="match status" value="1"/>
</dbReference>
<dbReference type="GO" id="GO:0004721">
    <property type="term" value="F:phosphoprotein phosphatase activity"/>
    <property type="evidence" value="ECO:0007669"/>
    <property type="project" value="InterPro"/>
</dbReference>
<dbReference type="Proteomes" id="UP000188219">
    <property type="component" value="Chromosome"/>
</dbReference>
<evidence type="ECO:0000256" key="11">
    <source>
        <dbReference type="ARBA" id="ARBA00022741"/>
    </source>
</evidence>
<evidence type="ECO:0000256" key="14">
    <source>
        <dbReference type="ARBA" id="ARBA00022989"/>
    </source>
</evidence>